<feature type="transmembrane region" description="Helical" evidence="7">
    <location>
        <begin position="253"/>
        <end position="273"/>
    </location>
</feature>
<comment type="subcellular location">
    <subcellularLocation>
        <location evidence="1">Cell membrane</location>
        <topology evidence="1">Multi-pass membrane protein</topology>
    </subcellularLocation>
</comment>
<dbReference type="PIRSF" id="PIRSF004810">
    <property type="entry name" value="ChrA"/>
    <property type="match status" value="1"/>
</dbReference>
<name>A0ABU8NF04_9SPHI</name>
<reference evidence="8 9" key="1">
    <citation type="submission" date="2024-03" db="EMBL/GenBank/DDBJ databases">
        <title>Sequence of Lycoming College Course Isolates.</title>
        <authorList>
            <person name="Plotts O."/>
            <person name="Newman J."/>
        </authorList>
    </citation>
    <scope>NUCLEOTIDE SEQUENCE [LARGE SCALE GENOMIC DNA]</scope>
    <source>
        <strain evidence="8 9">CJB-3</strain>
    </source>
</reference>
<evidence type="ECO:0000256" key="2">
    <source>
        <dbReference type="ARBA" id="ARBA00005262"/>
    </source>
</evidence>
<evidence type="ECO:0000256" key="6">
    <source>
        <dbReference type="ARBA" id="ARBA00023136"/>
    </source>
</evidence>
<feature type="transmembrane region" description="Helical" evidence="7">
    <location>
        <begin position="185"/>
        <end position="202"/>
    </location>
</feature>
<evidence type="ECO:0000256" key="3">
    <source>
        <dbReference type="ARBA" id="ARBA00022475"/>
    </source>
</evidence>
<organism evidence="8 9">
    <name type="scientific">Pedobacter panaciterrae</name>
    <dbReference type="NCBI Taxonomy" id="363849"/>
    <lineage>
        <taxon>Bacteria</taxon>
        <taxon>Pseudomonadati</taxon>
        <taxon>Bacteroidota</taxon>
        <taxon>Sphingobacteriia</taxon>
        <taxon>Sphingobacteriales</taxon>
        <taxon>Sphingobacteriaceae</taxon>
        <taxon>Pedobacter</taxon>
    </lineage>
</organism>
<sequence>MLFTFTAFGGAQAHLALLLKYFVKDAKYITEEELLELNALAQVLPGPASTQTLVGIAYKVGGLKLSLITFLIWIFPSAAVMTFAAISYAKVDHKEKFVEILEYIQPIALGIVAFGAYNLSRRVLVSQLSVFLAISAIISTLVLRNAYVFPIAILIGGMISSALDAPKEESEIRVKLFSNINPKKLIYFVGVLLFLALLGAIINRTSPFSLPIRLFENFYRNGIFIFGGGQVLVPLMFTEFVQMKHYLHSSGFLSGFALQQALPGPTFSFTSYVGALSMRNFGYGVTGQITGGIVAVLGINLPGLILVLFIVPFWEDLKKIARIKYSLSGINAVSVGFIIAAFILLVKPIGMDFTAITVLIVTFLILNFTKISPPFIVLGGILLGYFL</sequence>
<evidence type="ECO:0000256" key="7">
    <source>
        <dbReference type="SAM" id="Phobius"/>
    </source>
</evidence>
<keyword evidence="9" id="KW-1185">Reference proteome</keyword>
<dbReference type="PANTHER" id="PTHR33567:SF3">
    <property type="entry name" value="CHROMATE ION TRANSPORTER (EUROFUNG)"/>
    <property type="match status" value="1"/>
</dbReference>
<protein>
    <submittedName>
        <fullName evidence="8">Chromate efflux transporter</fullName>
    </submittedName>
</protein>
<dbReference type="RefSeq" id="WP_172663913.1">
    <property type="nucleotide sequence ID" value="NZ_CBFGNQ010000027.1"/>
</dbReference>
<keyword evidence="3" id="KW-1003">Cell membrane</keyword>
<dbReference type="EMBL" id="JBBEUB010000001">
    <property type="protein sequence ID" value="MEJ2900837.1"/>
    <property type="molecule type" value="Genomic_DNA"/>
</dbReference>
<evidence type="ECO:0000313" key="8">
    <source>
        <dbReference type="EMBL" id="MEJ2900837.1"/>
    </source>
</evidence>
<keyword evidence="6 7" id="KW-0472">Membrane</keyword>
<evidence type="ECO:0000256" key="5">
    <source>
        <dbReference type="ARBA" id="ARBA00022989"/>
    </source>
</evidence>
<feature type="transmembrane region" description="Helical" evidence="7">
    <location>
        <begin position="358"/>
        <end position="386"/>
    </location>
</feature>
<dbReference type="NCBIfam" id="TIGR00937">
    <property type="entry name" value="2A51"/>
    <property type="match status" value="1"/>
</dbReference>
<feature type="transmembrane region" description="Helical" evidence="7">
    <location>
        <begin position="326"/>
        <end position="346"/>
    </location>
</feature>
<dbReference type="PANTHER" id="PTHR33567">
    <property type="entry name" value="CHROMATE ION TRANSPORTER (EUROFUNG)"/>
    <property type="match status" value="1"/>
</dbReference>
<keyword evidence="5 7" id="KW-1133">Transmembrane helix</keyword>
<comment type="caution">
    <text evidence="8">The sequence shown here is derived from an EMBL/GenBank/DDBJ whole genome shotgun (WGS) entry which is preliminary data.</text>
</comment>
<dbReference type="Pfam" id="PF02417">
    <property type="entry name" value="Chromate_transp"/>
    <property type="match status" value="2"/>
</dbReference>
<feature type="transmembrane region" description="Helical" evidence="7">
    <location>
        <begin position="222"/>
        <end position="241"/>
    </location>
</feature>
<evidence type="ECO:0000256" key="4">
    <source>
        <dbReference type="ARBA" id="ARBA00022692"/>
    </source>
</evidence>
<feature type="transmembrane region" description="Helical" evidence="7">
    <location>
        <begin position="65"/>
        <end position="88"/>
    </location>
</feature>
<evidence type="ECO:0000256" key="1">
    <source>
        <dbReference type="ARBA" id="ARBA00004651"/>
    </source>
</evidence>
<evidence type="ECO:0000313" key="9">
    <source>
        <dbReference type="Proteomes" id="UP001378956"/>
    </source>
</evidence>
<dbReference type="InterPro" id="IPR014047">
    <property type="entry name" value="Chr_Tranpt_l_chain"/>
</dbReference>
<accession>A0ABU8NF04</accession>
<proteinExistence type="inferred from homology"/>
<dbReference type="Proteomes" id="UP001378956">
    <property type="component" value="Unassembled WGS sequence"/>
</dbReference>
<keyword evidence="4 7" id="KW-0812">Transmembrane</keyword>
<comment type="similarity">
    <text evidence="2">Belongs to the chromate ion transporter (CHR) (TC 2.A.51) family.</text>
</comment>
<dbReference type="InterPro" id="IPR003370">
    <property type="entry name" value="Chromate_transpt"/>
</dbReference>
<feature type="transmembrane region" description="Helical" evidence="7">
    <location>
        <begin position="147"/>
        <end position="165"/>
    </location>
</feature>
<gene>
    <name evidence="8" type="primary">chrA</name>
    <name evidence="8" type="ORF">WAE58_00285</name>
</gene>
<feature type="transmembrane region" description="Helical" evidence="7">
    <location>
        <begin position="293"/>
        <end position="314"/>
    </location>
</feature>
<feature type="transmembrane region" description="Helical" evidence="7">
    <location>
        <begin position="100"/>
        <end position="117"/>
    </location>
</feature>